<evidence type="ECO:0000313" key="4">
    <source>
        <dbReference type="Proteomes" id="UP000799439"/>
    </source>
</evidence>
<reference evidence="3" key="1">
    <citation type="journal article" date="2020" name="Stud. Mycol.">
        <title>101 Dothideomycetes genomes: a test case for predicting lifestyles and emergence of pathogens.</title>
        <authorList>
            <person name="Haridas S."/>
            <person name="Albert R."/>
            <person name="Binder M."/>
            <person name="Bloem J."/>
            <person name="Labutti K."/>
            <person name="Salamov A."/>
            <person name="Andreopoulos B."/>
            <person name="Baker S."/>
            <person name="Barry K."/>
            <person name="Bills G."/>
            <person name="Bluhm B."/>
            <person name="Cannon C."/>
            <person name="Castanera R."/>
            <person name="Culley D."/>
            <person name="Daum C."/>
            <person name="Ezra D."/>
            <person name="Gonzalez J."/>
            <person name="Henrissat B."/>
            <person name="Kuo A."/>
            <person name="Liang C."/>
            <person name="Lipzen A."/>
            <person name="Lutzoni F."/>
            <person name="Magnuson J."/>
            <person name="Mondo S."/>
            <person name="Nolan M."/>
            <person name="Ohm R."/>
            <person name="Pangilinan J."/>
            <person name="Park H.-J."/>
            <person name="Ramirez L."/>
            <person name="Alfaro M."/>
            <person name="Sun H."/>
            <person name="Tritt A."/>
            <person name="Yoshinaga Y."/>
            <person name="Zwiers L.-H."/>
            <person name="Turgeon B."/>
            <person name="Goodwin S."/>
            <person name="Spatafora J."/>
            <person name="Crous P."/>
            <person name="Grigoriev I."/>
        </authorList>
    </citation>
    <scope>NUCLEOTIDE SEQUENCE</scope>
    <source>
        <strain evidence="3">CBS 260.36</strain>
    </source>
</reference>
<dbReference type="AlphaFoldDB" id="A0A9P4MLU3"/>
<keyword evidence="4" id="KW-1185">Reference proteome</keyword>
<dbReference type="PANTHER" id="PTHR35392">
    <property type="entry name" value="ZN(II)2CYS6 TRANSCRIPTION FACTOR (EUROFUNG)-RELATED-RELATED"/>
    <property type="match status" value="1"/>
</dbReference>
<organism evidence="3 4">
    <name type="scientific">Myriangium duriaei CBS 260.36</name>
    <dbReference type="NCBI Taxonomy" id="1168546"/>
    <lineage>
        <taxon>Eukaryota</taxon>
        <taxon>Fungi</taxon>
        <taxon>Dikarya</taxon>
        <taxon>Ascomycota</taxon>
        <taxon>Pezizomycotina</taxon>
        <taxon>Dothideomycetes</taxon>
        <taxon>Dothideomycetidae</taxon>
        <taxon>Myriangiales</taxon>
        <taxon>Myriangiaceae</taxon>
        <taxon>Myriangium</taxon>
    </lineage>
</organism>
<feature type="non-terminal residue" evidence="3">
    <location>
        <position position="1"/>
    </location>
</feature>
<sequence>SSYDDCSFVDRLQPSPTDYVPLAPRNVSLPMHVTGDSNPMMQYLSMAGPMESMGALAYHLNDHQTDMMQFPSTMANIIPTQGHTDAGMAAIAPGGSPSSSTFEVCSLSSSDNSWTAINFAHAHAHHNFGPGVAAAAAAATHAVFNPGETLHIRADSNGSEGSHSDRLSGSYEDMPFPMHSPVSEHNSHFGSTASHEAHRLVTDFHNYTSDLDHSAVQSPDGSSPAVSPPLSSSSASTSPTGTSPPIRRRRSPNNQSVIAKTTKAVIKKADTGLTRKTVGGVTEKRVGRRKGPLRPDQRQQAHEIRKLRACLRCKFLKKTCDKGDPCAGCRPSHARLWQVPCTRIDIKDIGFFINDWECDFKRHVTLGFSVNNIKGFSEVERTVYITHGFGFFLPVNAREVYVFDEKCFEVDWIETQSMTQYEASTTKLTTGHAGVSGPKLAEYLDLHLDNGFDAFVDKYFQGTPFLTEILHTAYKYYTRTQTPVIRKALKLVLAYTLTVHITMVVGMSEKEQSIGRVDDDNSRFAGETAAPGMINFEVKCALAKMWRELQRDVLEELSSLYSSVYQGDKLRHWPTIFMVASILLAVWELMQFDCHYREPDDKKVEKFCNDMESTPVGVIVGLFQAISQKLPSFMEWDSTKHASTLNHDAPICDALTEVRKHVEEHEEYLRARSTATFSRDNFDSLSNKLLARLVIRAN</sequence>
<proteinExistence type="predicted"/>
<accession>A0A9P4MLU3</accession>
<evidence type="ECO:0000256" key="1">
    <source>
        <dbReference type="ARBA" id="ARBA00023242"/>
    </source>
</evidence>
<dbReference type="InterPro" id="IPR001138">
    <property type="entry name" value="Zn2Cys6_DnaBD"/>
</dbReference>
<gene>
    <name evidence="3" type="ORF">K461DRAFT_208657</name>
</gene>
<feature type="non-terminal residue" evidence="3">
    <location>
        <position position="698"/>
    </location>
</feature>
<feature type="compositionally biased region" description="Low complexity" evidence="2">
    <location>
        <begin position="222"/>
        <end position="245"/>
    </location>
</feature>
<feature type="region of interest" description="Disordered" evidence="2">
    <location>
        <begin position="151"/>
        <end position="193"/>
    </location>
</feature>
<evidence type="ECO:0008006" key="5">
    <source>
        <dbReference type="Google" id="ProtNLM"/>
    </source>
</evidence>
<comment type="caution">
    <text evidence="3">The sequence shown here is derived from an EMBL/GenBank/DDBJ whole genome shotgun (WGS) entry which is preliminary data.</text>
</comment>
<dbReference type="PANTHER" id="PTHR35392:SF5">
    <property type="entry name" value="ZN(2)-C6 FUNGAL-TYPE DOMAIN-CONTAINING PROTEIN"/>
    <property type="match status" value="1"/>
</dbReference>
<evidence type="ECO:0000256" key="2">
    <source>
        <dbReference type="SAM" id="MobiDB-lite"/>
    </source>
</evidence>
<feature type="compositionally biased region" description="Polar residues" evidence="2">
    <location>
        <begin position="211"/>
        <end position="221"/>
    </location>
</feature>
<protein>
    <recommendedName>
        <fullName evidence="5">Zn(2)-C6 fungal-type domain-containing protein</fullName>
    </recommendedName>
</protein>
<dbReference type="GO" id="GO:0008270">
    <property type="term" value="F:zinc ion binding"/>
    <property type="evidence" value="ECO:0007669"/>
    <property type="project" value="InterPro"/>
</dbReference>
<evidence type="ECO:0000313" key="3">
    <source>
        <dbReference type="EMBL" id="KAF2157722.1"/>
    </source>
</evidence>
<feature type="region of interest" description="Disordered" evidence="2">
    <location>
        <begin position="211"/>
        <end position="260"/>
    </location>
</feature>
<keyword evidence="1" id="KW-0539">Nucleus</keyword>
<feature type="region of interest" description="Disordered" evidence="2">
    <location>
        <begin position="277"/>
        <end position="299"/>
    </location>
</feature>
<name>A0A9P4MLU3_9PEZI</name>
<dbReference type="EMBL" id="ML996081">
    <property type="protein sequence ID" value="KAF2157722.1"/>
    <property type="molecule type" value="Genomic_DNA"/>
</dbReference>
<dbReference type="GO" id="GO:0000981">
    <property type="term" value="F:DNA-binding transcription factor activity, RNA polymerase II-specific"/>
    <property type="evidence" value="ECO:0007669"/>
    <property type="project" value="InterPro"/>
</dbReference>
<dbReference type="InterPro" id="IPR052973">
    <property type="entry name" value="Fungal_sec-metab_reg_TF"/>
</dbReference>
<dbReference type="OrthoDB" id="5420905at2759"/>
<dbReference type="CDD" id="cd00067">
    <property type="entry name" value="GAL4"/>
    <property type="match status" value="1"/>
</dbReference>
<dbReference type="Proteomes" id="UP000799439">
    <property type="component" value="Unassembled WGS sequence"/>
</dbReference>